<evidence type="ECO:0000313" key="7">
    <source>
        <dbReference type="EMBL" id="MCJ8146444.1"/>
    </source>
</evidence>
<dbReference type="InterPro" id="IPR029753">
    <property type="entry name" value="D-isomer_DH_CS"/>
</dbReference>
<evidence type="ECO:0000259" key="6">
    <source>
        <dbReference type="Pfam" id="PF02826"/>
    </source>
</evidence>
<name>A0A9X1WWG1_9GAMM</name>
<organism evidence="7 8">
    <name type="scientific">Acinetobacter sedimenti</name>
    <dbReference type="NCBI Taxonomy" id="2919922"/>
    <lineage>
        <taxon>Bacteria</taxon>
        <taxon>Pseudomonadati</taxon>
        <taxon>Pseudomonadota</taxon>
        <taxon>Gammaproteobacteria</taxon>
        <taxon>Moraxellales</taxon>
        <taxon>Moraxellaceae</taxon>
        <taxon>Acinetobacter</taxon>
    </lineage>
</organism>
<dbReference type="SUPFAM" id="SSF51735">
    <property type="entry name" value="NAD(P)-binding Rossmann-fold domains"/>
    <property type="match status" value="1"/>
</dbReference>
<proteinExistence type="inferred from homology"/>
<dbReference type="PANTHER" id="PTHR10996:SF283">
    <property type="entry name" value="GLYOXYLATE_HYDROXYPYRUVATE REDUCTASE B"/>
    <property type="match status" value="1"/>
</dbReference>
<dbReference type="InterPro" id="IPR036291">
    <property type="entry name" value="NAD(P)-bd_dom_sf"/>
</dbReference>
<keyword evidence="2 4" id="KW-0560">Oxidoreductase</keyword>
<dbReference type="GO" id="GO:0016618">
    <property type="term" value="F:hydroxypyruvate reductase [NAD(P)H] activity"/>
    <property type="evidence" value="ECO:0007669"/>
    <property type="project" value="TreeGrafter"/>
</dbReference>
<dbReference type="GO" id="GO:0005829">
    <property type="term" value="C:cytosol"/>
    <property type="evidence" value="ECO:0007669"/>
    <property type="project" value="TreeGrafter"/>
</dbReference>
<dbReference type="Pfam" id="PF02826">
    <property type="entry name" value="2-Hacid_dh_C"/>
    <property type="match status" value="1"/>
</dbReference>
<dbReference type="RefSeq" id="WP_241571133.1">
    <property type="nucleotide sequence ID" value="NZ_JAKUML010000007.1"/>
</dbReference>
<feature type="domain" description="D-isomer specific 2-hydroxyacid dehydrogenase NAD-binding" evidence="6">
    <location>
        <begin position="130"/>
        <end position="308"/>
    </location>
</feature>
<dbReference type="InterPro" id="IPR006140">
    <property type="entry name" value="D-isomer_DH_NAD-bd"/>
</dbReference>
<feature type="domain" description="D-isomer specific 2-hydroxyacid dehydrogenase catalytic" evidence="5">
    <location>
        <begin position="27"/>
        <end position="339"/>
    </location>
</feature>
<evidence type="ECO:0000259" key="5">
    <source>
        <dbReference type="Pfam" id="PF00389"/>
    </source>
</evidence>
<dbReference type="PANTHER" id="PTHR10996">
    <property type="entry name" value="2-HYDROXYACID DEHYDROGENASE-RELATED"/>
    <property type="match status" value="1"/>
</dbReference>
<comment type="similarity">
    <text evidence="1 4">Belongs to the D-isomer specific 2-hydroxyacid dehydrogenase family.</text>
</comment>
<keyword evidence="3" id="KW-0520">NAD</keyword>
<dbReference type="EMBL" id="JAKUML010000007">
    <property type="protein sequence ID" value="MCJ8146444.1"/>
    <property type="molecule type" value="Genomic_DNA"/>
</dbReference>
<evidence type="ECO:0000313" key="8">
    <source>
        <dbReference type="Proteomes" id="UP001139701"/>
    </source>
</evidence>
<protein>
    <submittedName>
        <fullName evidence="7">D-glycerate dehydrogenase</fullName>
    </submittedName>
</protein>
<evidence type="ECO:0000256" key="3">
    <source>
        <dbReference type="ARBA" id="ARBA00023027"/>
    </source>
</evidence>
<evidence type="ECO:0000256" key="2">
    <source>
        <dbReference type="ARBA" id="ARBA00023002"/>
    </source>
</evidence>
<keyword evidence="8" id="KW-1185">Reference proteome</keyword>
<dbReference type="PROSITE" id="PS00671">
    <property type="entry name" value="D_2_HYDROXYACID_DH_3"/>
    <property type="match status" value="1"/>
</dbReference>
<dbReference type="Proteomes" id="UP001139701">
    <property type="component" value="Unassembled WGS sequence"/>
</dbReference>
<comment type="caution">
    <text evidence="7">The sequence shown here is derived from an EMBL/GenBank/DDBJ whole genome shotgun (WGS) entry which is preliminary data.</text>
</comment>
<evidence type="ECO:0000256" key="4">
    <source>
        <dbReference type="RuleBase" id="RU003719"/>
    </source>
</evidence>
<dbReference type="AlphaFoldDB" id="A0A9X1WWG1"/>
<gene>
    <name evidence="7" type="ORF">MKI79_05955</name>
</gene>
<dbReference type="Gene3D" id="3.40.50.720">
    <property type="entry name" value="NAD(P)-binding Rossmann-like Domain"/>
    <property type="match status" value="2"/>
</dbReference>
<dbReference type="GO" id="GO:0051287">
    <property type="term" value="F:NAD binding"/>
    <property type="evidence" value="ECO:0007669"/>
    <property type="project" value="InterPro"/>
</dbReference>
<dbReference type="InterPro" id="IPR050223">
    <property type="entry name" value="D-isomer_2-hydroxyacid_DH"/>
</dbReference>
<reference evidence="7" key="1">
    <citation type="submission" date="2022-02" db="EMBL/GenBank/DDBJ databases">
        <title>Acinetobacter A3.8 sp. nov., isolated from Sediment (Zhairuo Island).</title>
        <authorList>
            <person name="Zheng K."/>
        </authorList>
    </citation>
    <scope>NUCLEOTIDE SEQUENCE</scope>
    <source>
        <strain evidence="7">A3.8</strain>
    </source>
</reference>
<accession>A0A9X1WWG1</accession>
<dbReference type="SUPFAM" id="SSF52283">
    <property type="entry name" value="Formate/glycerate dehydrogenase catalytic domain-like"/>
    <property type="match status" value="1"/>
</dbReference>
<dbReference type="FunFam" id="3.40.50.720:FF:000462">
    <property type="entry name" value="Glyoxylate reductase (NADP+)"/>
    <property type="match status" value="1"/>
</dbReference>
<dbReference type="GO" id="GO:0030267">
    <property type="term" value="F:glyoxylate reductase (NADPH) activity"/>
    <property type="evidence" value="ECO:0007669"/>
    <property type="project" value="TreeGrafter"/>
</dbReference>
<dbReference type="InterPro" id="IPR006139">
    <property type="entry name" value="D-isomer_2_OHA_DH_cat_dom"/>
</dbReference>
<sequence length="340" mass="37897">MTDLHIAPELTTETEHLSQKNHEKKKVVIFSQVFPEFEEKLRQDFDVIKINPKLGDVNQQIREAVTNAHGMIGAGRLLGKEQLKTAQHLEIVSSVSVGYDNYDVDYLKSRQIQLAHTPHVLTETTADTAFALLMSAARRIPELDQWTRQGQWQHTVSAGQFGMDIHGKTLGIIGLGHIGSAIARRGYYGFNMNIKYHGRREKLETAQQFQAEYLSLEELLTSSDFIVVAVDLNAQTKHLLGQAEFALMKSTSVLVNISRGAVIDEEALIEALQNQQIFGAGLDVFAQEPLQSSKLFELNNVVVTPHIGSATEATRYAMNKLAYENLVLALNGQKPKYSVV</sequence>
<dbReference type="Pfam" id="PF00389">
    <property type="entry name" value="2-Hacid_dh"/>
    <property type="match status" value="1"/>
</dbReference>
<dbReference type="CDD" id="cd05301">
    <property type="entry name" value="GDH"/>
    <property type="match status" value="1"/>
</dbReference>
<evidence type="ECO:0000256" key="1">
    <source>
        <dbReference type="ARBA" id="ARBA00005854"/>
    </source>
</evidence>